<evidence type="ECO:0000256" key="4">
    <source>
        <dbReference type="ARBA" id="ARBA00022803"/>
    </source>
</evidence>
<dbReference type="InterPro" id="IPR020892">
    <property type="entry name" value="Cyclophilin-type_PPIase_CS"/>
</dbReference>
<gene>
    <name evidence="11" type="ORF">PSEUBRA_SCAF25g01038</name>
</gene>
<dbReference type="RefSeq" id="XP_016291838.1">
    <property type="nucleotide sequence ID" value="XM_016436884.1"/>
</dbReference>
<dbReference type="OrthoDB" id="193499at2759"/>
<dbReference type="GeneID" id="27419528"/>
<dbReference type="Pfam" id="PF00160">
    <property type="entry name" value="Pro_isomerase"/>
    <property type="match status" value="1"/>
</dbReference>
<dbReference type="InterPro" id="IPR002130">
    <property type="entry name" value="Cyclophilin-type_PPIase_dom"/>
</dbReference>
<dbReference type="OMA" id="EMEQNCN"/>
<dbReference type="AlphaFoldDB" id="V5EWV9"/>
<dbReference type="GO" id="GO:0016018">
    <property type="term" value="F:cyclosporin A binding"/>
    <property type="evidence" value="ECO:0007669"/>
    <property type="project" value="TreeGrafter"/>
</dbReference>
<dbReference type="Proteomes" id="UP000019377">
    <property type="component" value="Unassembled WGS sequence"/>
</dbReference>
<keyword evidence="12" id="KW-1185">Reference proteome</keyword>
<evidence type="ECO:0000256" key="6">
    <source>
        <dbReference type="ARBA" id="ARBA00023235"/>
    </source>
</evidence>
<evidence type="ECO:0000256" key="5">
    <source>
        <dbReference type="ARBA" id="ARBA00023110"/>
    </source>
</evidence>
<feature type="domain" description="PPIase cyclophilin-type" evidence="10">
    <location>
        <begin position="33"/>
        <end position="187"/>
    </location>
</feature>
<dbReference type="FunFam" id="1.25.40.10:FF:000029">
    <property type="entry name" value="peptidyl-prolyl cis-trans isomerase D"/>
    <property type="match status" value="1"/>
</dbReference>
<dbReference type="STRING" id="1365824.V5EWV9"/>
<dbReference type="SMART" id="SM00028">
    <property type="entry name" value="TPR"/>
    <property type="match status" value="2"/>
</dbReference>
<evidence type="ECO:0000256" key="3">
    <source>
        <dbReference type="ARBA" id="ARBA00022737"/>
    </source>
</evidence>
<accession>V5EWV9</accession>
<dbReference type="InterPro" id="IPR011990">
    <property type="entry name" value="TPR-like_helical_dom_sf"/>
</dbReference>
<feature type="repeat" description="TPR" evidence="9">
    <location>
        <begin position="344"/>
        <end position="377"/>
    </location>
</feature>
<evidence type="ECO:0000313" key="11">
    <source>
        <dbReference type="EMBL" id="EST06849.1"/>
    </source>
</evidence>
<dbReference type="SUPFAM" id="SSF48452">
    <property type="entry name" value="TPR-like"/>
    <property type="match status" value="1"/>
</dbReference>
<name>V5EWV9_KALBG</name>
<evidence type="ECO:0000259" key="10">
    <source>
        <dbReference type="PROSITE" id="PS50072"/>
    </source>
</evidence>
<dbReference type="Gene3D" id="2.40.100.10">
    <property type="entry name" value="Cyclophilin-like"/>
    <property type="match status" value="1"/>
</dbReference>
<dbReference type="FunFam" id="2.40.100.10:FF:000022">
    <property type="entry name" value="Peptidyl-prolyl cis-trans isomerase CYP95"/>
    <property type="match status" value="1"/>
</dbReference>
<dbReference type="PRINTS" id="PR00153">
    <property type="entry name" value="CSAPPISMRASE"/>
</dbReference>
<evidence type="ECO:0000256" key="2">
    <source>
        <dbReference type="ARBA" id="ARBA00013194"/>
    </source>
</evidence>
<protein>
    <recommendedName>
        <fullName evidence="7">Peptidyl-prolyl cis-trans isomerase D</fullName>
        <ecNumber evidence="2">5.2.1.8</ecNumber>
    </recommendedName>
    <alternativeName>
        <fullName evidence="8">Rotamase D</fullName>
    </alternativeName>
</protein>
<dbReference type="PROSITE" id="PS50005">
    <property type="entry name" value="TPR"/>
    <property type="match status" value="1"/>
</dbReference>
<dbReference type="HOGENOM" id="CLU_012062_37_0_1"/>
<dbReference type="InterPro" id="IPR029000">
    <property type="entry name" value="Cyclophilin-like_dom_sf"/>
</dbReference>
<dbReference type="GO" id="GO:0042026">
    <property type="term" value="P:protein refolding"/>
    <property type="evidence" value="ECO:0007669"/>
    <property type="project" value="UniProtKB-ARBA"/>
</dbReference>
<evidence type="ECO:0000313" key="12">
    <source>
        <dbReference type="Proteomes" id="UP000019377"/>
    </source>
</evidence>
<dbReference type="InterPro" id="IPR019734">
    <property type="entry name" value="TPR_rpt"/>
</dbReference>
<dbReference type="PROSITE" id="PS50072">
    <property type="entry name" value="CSA_PPIASE_2"/>
    <property type="match status" value="1"/>
</dbReference>
<dbReference type="eggNOG" id="KOG0546">
    <property type="taxonomic scope" value="Eukaryota"/>
</dbReference>
<dbReference type="SUPFAM" id="SSF50891">
    <property type="entry name" value="Cyclophilin-like"/>
    <property type="match status" value="1"/>
</dbReference>
<evidence type="ECO:0000256" key="7">
    <source>
        <dbReference type="ARBA" id="ARBA00074451"/>
    </source>
</evidence>
<dbReference type="GO" id="GO:0003755">
    <property type="term" value="F:peptidyl-prolyl cis-trans isomerase activity"/>
    <property type="evidence" value="ECO:0007669"/>
    <property type="project" value="UniProtKB-KW"/>
</dbReference>
<dbReference type="PANTHER" id="PTHR11071:SF561">
    <property type="entry name" value="PEPTIDYL-PROLYL CIS-TRANS ISOMERASE D-RELATED"/>
    <property type="match status" value="1"/>
</dbReference>
<evidence type="ECO:0000256" key="9">
    <source>
        <dbReference type="PROSITE-ProRule" id="PRU00339"/>
    </source>
</evidence>
<dbReference type="CDD" id="cd01926">
    <property type="entry name" value="cyclophilin_ABH_like"/>
    <property type="match status" value="1"/>
</dbReference>
<keyword evidence="4 9" id="KW-0802">TPR repeat</keyword>
<comment type="catalytic activity">
    <reaction evidence="1">
        <text>[protein]-peptidylproline (omega=180) = [protein]-peptidylproline (omega=0)</text>
        <dbReference type="Rhea" id="RHEA:16237"/>
        <dbReference type="Rhea" id="RHEA-COMP:10747"/>
        <dbReference type="Rhea" id="RHEA-COMP:10748"/>
        <dbReference type="ChEBI" id="CHEBI:83833"/>
        <dbReference type="ChEBI" id="CHEBI:83834"/>
        <dbReference type="EC" id="5.2.1.8"/>
    </reaction>
</comment>
<keyword evidence="3" id="KW-0677">Repeat</keyword>
<proteinExistence type="predicted"/>
<reference evidence="12" key="1">
    <citation type="journal article" date="2013" name="Genome Announc.">
        <title>Draft genome sequence of Pseudozyma brasiliensis sp. nov. strain GHG001, a high producer of endo-1,4-xylanase isolated from an insect pest of sugarcane.</title>
        <authorList>
            <person name="Oliveira J.V.D.C."/>
            <person name="dos Santos R.A.C."/>
            <person name="Borges T.A."/>
            <person name="Riano-Pachon D.M."/>
            <person name="Goldman G.H."/>
        </authorList>
    </citation>
    <scope>NUCLEOTIDE SEQUENCE [LARGE SCALE GENOMIC DNA]</scope>
    <source>
        <strain evidence="12">GHG001</strain>
    </source>
</reference>
<sequence length="407" mass="44037">MATSSSTAPKPGNPLVYLDLSFGTSPPPTRAGANRIVIELYAHLVPKTAENFRALCTNPSTVTTSSGTPLSYKNSIFHRVIPKFMIQGGDFTRGDGTGGESIYGEKFADEDLTGKHDAPFLLSMANAGPGTNGSQFFITTVPTPHLDGKHVVFGRVLRGKGVVRRVEAVETSSDRPVENVRIVECGQLEEGSEEVKNGSYGIEADATGDQYEDFPEDQDDKLESDVKATFDIGSALKSIANAQFSKGQFATALEKYQKALRYLSLHPILPEDTPSALASEWSTLKTSIQLNTALCALKTTPAQPTVSIKTATAVIQHLTSTKPESWETNAESEAAETKKKADLAKAFYRRALAYVAQKDDERAEADLGRAKELAPADAGIRNELANVAKRREARKKAQRAAYSKMFS</sequence>
<dbReference type="PROSITE" id="PS00170">
    <property type="entry name" value="CSA_PPIASE_1"/>
    <property type="match status" value="1"/>
</dbReference>
<dbReference type="GO" id="GO:0005737">
    <property type="term" value="C:cytoplasm"/>
    <property type="evidence" value="ECO:0007669"/>
    <property type="project" value="TreeGrafter"/>
</dbReference>
<keyword evidence="5" id="KW-0697">Rotamase</keyword>
<dbReference type="Gene3D" id="1.25.40.10">
    <property type="entry name" value="Tetratricopeptide repeat domain"/>
    <property type="match status" value="1"/>
</dbReference>
<dbReference type="EMBL" id="KI545868">
    <property type="protein sequence ID" value="EST06849.1"/>
    <property type="molecule type" value="Genomic_DNA"/>
</dbReference>
<organism evidence="11 12">
    <name type="scientific">Kalmanozyma brasiliensis (strain GHG001)</name>
    <name type="common">Yeast</name>
    <name type="synonym">Pseudozyma brasiliensis</name>
    <dbReference type="NCBI Taxonomy" id="1365824"/>
    <lineage>
        <taxon>Eukaryota</taxon>
        <taxon>Fungi</taxon>
        <taxon>Dikarya</taxon>
        <taxon>Basidiomycota</taxon>
        <taxon>Ustilaginomycotina</taxon>
        <taxon>Ustilaginomycetes</taxon>
        <taxon>Ustilaginales</taxon>
        <taxon>Ustilaginaceae</taxon>
        <taxon>Kalmanozyma</taxon>
    </lineage>
</organism>
<evidence type="ECO:0000256" key="1">
    <source>
        <dbReference type="ARBA" id="ARBA00000971"/>
    </source>
</evidence>
<dbReference type="EC" id="5.2.1.8" evidence="2"/>
<dbReference type="PANTHER" id="PTHR11071">
    <property type="entry name" value="PEPTIDYL-PROLYL CIS-TRANS ISOMERASE"/>
    <property type="match status" value="1"/>
</dbReference>
<evidence type="ECO:0000256" key="8">
    <source>
        <dbReference type="ARBA" id="ARBA00076602"/>
    </source>
</evidence>
<keyword evidence="6" id="KW-0413">Isomerase</keyword>